<gene>
    <name evidence="2" type="ORF">QFZ34_002988</name>
</gene>
<keyword evidence="1" id="KW-0472">Membrane</keyword>
<dbReference type="Pfam" id="PF06835">
    <property type="entry name" value="LptC"/>
    <property type="match status" value="1"/>
</dbReference>
<evidence type="ECO:0000256" key="1">
    <source>
        <dbReference type="SAM" id="Phobius"/>
    </source>
</evidence>
<dbReference type="Proteomes" id="UP001237780">
    <property type="component" value="Unassembled WGS sequence"/>
</dbReference>
<dbReference type="Gene3D" id="2.60.450.10">
    <property type="entry name" value="Lipopolysaccharide (LPS) transport protein A like domain"/>
    <property type="match status" value="1"/>
</dbReference>
<protein>
    <submittedName>
        <fullName evidence="2">Lipopolysaccharide export system protein LptC</fullName>
    </submittedName>
</protein>
<keyword evidence="1" id="KW-1133">Transmembrane helix</keyword>
<proteinExistence type="predicted"/>
<sequence>MSIEKTDITGVRNAAADAEHHATVARQFAASDKGSTVFEAAERHSRRVRLLKFSLPVIALVGAAVFSWFTFFSASGVPNNIALDGAGIEDGKLVMTNPKLDGFTKDKLPYKMSAVRALQQVGNSSVISLEGIDAEIPIGKDMRAEVKAKSGVFDNANRQLKLDSEISLVTSDGITAQLQSADIDIAGNTMSTNDPVSVKNRNGSIVADSMQITEGGKVVTFEKRVRLVIQPTKLQEGDNEVKSSN</sequence>
<dbReference type="RefSeq" id="WP_115051535.1">
    <property type="nucleotide sequence ID" value="NZ_JAUSZT010000003.1"/>
</dbReference>
<feature type="transmembrane region" description="Helical" evidence="1">
    <location>
        <begin position="53"/>
        <end position="71"/>
    </location>
</feature>
<dbReference type="InterPro" id="IPR010664">
    <property type="entry name" value="LipoPS_assembly_LptC-rel"/>
</dbReference>
<evidence type="ECO:0000313" key="2">
    <source>
        <dbReference type="EMBL" id="MDQ0997806.1"/>
    </source>
</evidence>
<dbReference type="EMBL" id="JAUSZT010000003">
    <property type="protein sequence ID" value="MDQ0997806.1"/>
    <property type="molecule type" value="Genomic_DNA"/>
</dbReference>
<reference evidence="2 3" key="1">
    <citation type="submission" date="2023-07" db="EMBL/GenBank/DDBJ databases">
        <title>Comparative genomics of wheat-associated soil bacteria to identify genetic determinants of phenazine resistance.</title>
        <authorList>
            <person name="Mouncey N."/>
        </authorList>
    </citation>
    <scope>NUCLEOTIDE SEQUENCE [LARGE SCALE GENOMIC DNA]</scope>
    <source>
        <strain evidence="2 3">W4I11</strain>
    </source>
</reference>
<name>A0ABU0SBH1_9HYPH</name>
<keyword evidence="1" id="KW-0812">Transmembrane</keyword>
<comment type="caution">
    <text evidence="2">The sequence shown here is derived from an EMBL/GenBank/DDBJ whole genome shotgun (WGS) entry which is preliminary data.</text>
</comment>
<evidence type="ECO:0000313" key="3">
    <source>
        <dbReference type="Proteomes" id="UP001237780"/>
    </source>
</evidence>
<organism evidence="2 3">
    <name type="scientific">Phyllobacterium ifriqiyense</name>
    <dbReference type="NCBI Taxonomy" id="314238"/>
    <lineage>
        <taxon>Bacteria</taxon>
        <taxon>Pseudomonadati</taxon>
        <taxon>Pseudomonadota</taxon>
        <taxon>Alphaproteobacteria</taxon>
        <taxon>Hyphomicrobiales</taxon>
        <taxon>Phyllobacteriaceae</taxon>
        <taxon>Phyllobacterium</taxon>
    </lineage>
</organism>
<keyword evidence="3" id="KW-1185">Reference proteome</keyword>
<accession>A0ABU0SBH1</accession>